<dbReference type="EMBL" id="FQZB01000012">
    <property type="protein sequence ID" value="SHJ96621.1"/>
    <property type="molecule type" value="Genomic_DNA"/>
</dbReference>
<feature type="domain" description="N-acetyltransferase" evidence="1">
    <location>
        <begin position="27"/>
        <end position="168"/>
    </location>
</feature>
<evidence type="ECO:0000313" key="2">
    <source>
        <dbReference type="EMBL" id="SHJ96621.1"/>
    </source>
</evidence>
<dbReference type="InterPro" id="IPR016181">
    <property type="entry name" value="Acyl_CoA_acyltransferase"/>
</dbReference>
<dbReference type="Pfam" id="PF00583">
    <property type="entry name" value="Acetyltransf_1"/>
    <property type="match status" value="1"/>
</dbReference>
<dbReference type="STRING" id="1121302.SAMN02745163_02945"/>
<gene>
    <name evidence="2" type="ORF">SAMN02745163_02945</name>
</gene>
<protein>
    <submittedName>
        <fullName evidence="2">N-acetylglutamate synthase, GNAT family</fullName>
    </submittedName>
</protein>
<dbReference type="RefSeq" id="WP_072989311.1">
    <property type="nucleotide sequence ID" value="NZ_FQZB01000012.1"/>
</dbReference>
<accession>A0A1M6NLM8</accession>
<dbReference type="PROSITE" id="PS51186">
    <property type="entry name" value="GNAT"/>
    <property type="match status" value="1"/>
</dbReference>
<proteinExistence type="predicted"/>
<dbReference type="GO" id="GO:0016747">
    <property type="term" value="F:acyltransferase activity, transferring groups other than amino-acyl groups"/>
    <property type="evidence" value="ECO:0007669"/>
    <property type="project" value="InterPro"/>
</dbReference>
<reference evidence="2 3" key="1">
    <citation type="submission" date="2016-11" db="EMBL/GenBank/DDBJ databases">
        <authorList>
            <person name="Jaros S."/>
            <person name="Januszkiewicz K."/>
            <person name="Wedrychowicz H."/>
        </authorList>
    </citation>
    <scope>NUCLEOTIDE SEQUENCE [LARGE SCALE GENOMIC DNA]</scope>
    <source>
        <strain evidence="2 3">DSM 21758</strain>
    </source>
</reference>
<dbReference type="Proteomes" id="UP000184310">
    <property type="component" value="Unassembled WGS sequence"/>
</dbReference>
<evidence type="ECO:0000259" key="1">
    <source>
        <dbReference type="PROSITE" id="PS51186"/>
    </source>
</evidence>
<dbReference type="OrthoDB" id="8116556at2"/>
<name>A0A1M6NLM8_9CLOT</name>
<dbReference type="CDD" id="cd04301">
    <property type="entry name" value="NAT_SF"/>
    <property type="match status" value="1"/>
</dbReference>
<evidence type="ECO:0000313" key="3">
    <source>
        <dbReference type="Proteomes" id="UP000184310"/>
    </source>
</evidence>
<dbReference type="Gene3D" id="3.40.630.30">
    <property type="match status" value="1"/>
</dbReference>
<sequence length="175" mass="20672">MQYRKLQIKEINNELFKKFERNQKVTQCLRKINDEWMVKDVSFIDQWSEDDYKELIEFLKKTLKKDGVIYGAFEENSLKGFVSVENGFIDEEQTYFDLSNIYVSEDMRGHGIGEKLFHMAAQWAKIHNAKKLYISAHSAVESQAFYKAMGCIEALKYNQQHVEKEPCDCQLEYVL</sequence>
<keyword evidence="3" id="KW-1185">Reference proteome</keyword>
<dbReference type="AlphaFoldDB" id="A0A1M6NLM8"/>
<organism evidence="2 3">
    <name type="scientific">Clostridium cavendishii DSM 21758</name>
    <dbReference type="NCBI Taxonomy" id="1121302"/>
    <lineage>
        <taxon>Bacteria</taxon>
        <taxon>Bacillati</taxon>
        <taxon>Bacillota</taxon>
        <taxon>Clostridia</taxon>
        <taxon>Eubacteriales</taxon>
        <taxon>Clostridiaceae</taxon>
        <taxon>Clostridium</taxon>
    </lineage>
</organism>
<dbReference type="SUPFAM" id="SSF55729">
    <property type="entry name" value="Acyl-CoA N-acyltransferases (Nat)"/>
    <property type="match status" value="1"/>
</dbReference>
<dbReference type="InterPro" id="IPR000182">
    <property type="entry name" value="GNAT_dom"/>
</dbReference>